<evidence type="ECO:0000256" key="1">
    <source>
        <dbReference type="SAM" id="MobiDB-lite"/>
    </source>
</evidence>
<reference evidence="3" key="1">
    <citation type="submission" date="2023-08" db="EMBL/GenBank/DDBJ databases">
        <authorList>
            <person name="Audoor S."/>
            <person name="Bilcke G."/>
        </authorList>
    </citation>
    <scope>NUCLEOTIDE SEQUENCE</scope>
</reference>
<sequence length="311" mass="34547">MIDTRDTSMQLMGGFGAPTASKQNNNKKKKGIKQAPFDLSASVVRLEKKYDVMMLASAKRLAKQDEDPRWTSETDAEDQDTITSEFMIAARSSSKKGIDDWVPIAQLCVSYPESSYHDEENSKDVLQTAVSSYCREISHVAGMGAPLFSSVARNDMQYSAEPIDSFFKHVYEQVVEENSKTKGMSKSEARNILGLEGEDGNDKSQIKKAYRNLSFKLHPDRLDDNSDAEAAASRFESVQAAYEALSSGVRESGKSWYESLGGRARTDFSRIDLLSLSHATANMEKKQIRGGIMGLDPDLAQLFVARHLRSE</sequence>
<organism evidence="3 4">
    <name type="scientific">Cylindrotheca closterium</name>
    <dbReference type="NCBI Taxonomy" id="2856"/>
    <lineage>
        <taxon>Eukaryota</taxon>
        <taxon>Sar</taxon>
        <taxon>Stramenopiles</taxon>
        <taxon>Ochrophyta</taxon>
        <taxon>Bacillariophyta</taxon>
        <taxon>Bacillariophyceae</taxon>
        <taxon>Bacillariophycidae</taxon>
        <taxon>Bacillariales</taxon>
        <taxon>Bacillariaceae</taxon>
        <taxon>Cylindrotheca</taxon>
    </lineage>
</organism>
<dbReference type="SUPFAM" id="SSF46565">
    <property type="entry name" value="Chaperone J-domain"/>
    <property type="match status" value="1"/>
</dbReference>
<dbReference type="InterPro" id="IPR050817">
    <property type="entry name" value="DjlA_DnaK_co-chaperone"/>
</dbReference>
<feature type="region of interest" description="Disordered" evidence="1">
    <location>
        <begin position="1"/>
        <end position="32"/>
    </location>
</feature>
<evidence type="ECO:0000313" key="3">
    <source>
        <dbReference type="EMBL" id="CAJ1960059.1"/>
    </source>
</evidence>
<feature type="domain" description="J" evidence="2">
    <location>
        <begin position="188"/>
        <end position="261"/>
    </location>
</feature>
<proteinExistence type="predicted"/>
<name>A0AAD2G2G8_9STRA</name>
<accession>A0AAD2G2G8</accession>
<dbReference type="PANTHER" id="PTHR24074">
    <property type="entry name" value="CO-CHAPERONE PROTEIN DJLA"/>
    <property type="match status" value="1"/>
</dbReference>
<keyword evidence="4" id="KW-1185">Reference proteome</keyword>
<dbReference type="AlphaFoldDB" id="A0AAD2G2G8"/>
<dbReference type="PRINTS" id="PR00625">
    <property type="entry name" value="JDOMAIN"/>
</dbReference>
<evidence type="ECO:0000259" key="2">
    <source>
        <dbReference type="PROSITE" id="PS50076"/>
    </source>
</evidence>
<protein>
    <recommendedName>
        <fullName evidence="2">J domain-containing protein</fullName>
    </recommendedName>
</protein>
<dbReference type="CDD" id="cd06257">
    <property type="entry name" value="DnaJ"/>
    <property type="match status" value="1"/>
</dbReference>
<dbReference type="Gene3D" id="1.10.287.110">
    <property type="entry name" value="DnaJ domain"/>
    <property type="match status" value="1"/>
</dbReference>
<dbReference type="PROSITE" id="PS50076">
    <property type="entry name" value="DNAJ_2"/>
    <property type="match status" value="1"/>
</dbReference>
<dbReference type="SMART" id="SM00271">
    <property type="entry name" value="DnaJ"/>
    <property type="match status" value="1"/>
</dbReference>
<evidence type="ECO:0000313" key="4">
    <source>
        <dbReference type="Proteomes" id="UP001295423"/>
    </source>
</evidence>
<dbReference type="Proteomes" id="UP001295423">
    <property type="component" value="Unassembled WGS sequence"/>
</dbReference>
<dbReference type="InterPro" id="IPR036869">
    <property type="entry name" value="J_dom_sf"/>
</dbReference>
<dbReference type="EMBL" id="CAKOGP040002044">
    <property type="protein sequence ID" value="CAJ1960059.1"/>
    <property type="molecule type" value="Genomic_DNA"/>
</dbReference>
<gene>
    <name evidence="3" type="ORF">CYCCA115_LOCUS18475</name>
</gene>
<comment type="caution">
    <text evidence="3">The sequence shown here is derived from an EMBL/GenBank/DDBJ whole genome shotgun (WGS) entry which is preliminary data.</text>
</comment>
<dbReference type="Pfam" id="PF00226">
    <property type="entry name" value="DnaJ"/>
    <property type="match status" value="1"/>
</dbReference>
<dbReference type="InterPro" id="IPR001623">
    <property type="entry name" value="DnaJ_domain"/>
</dbReference>